<dbReference type="SUPFAM" id="SSF50044">
    <property type="entry name" value="SH3-domain"/>
    <property type="match status" value="1"/>
</dbReference>
<dbReference type="PRINTS" id="PR00452">
    <property type="entry name" value="SH3DOMAIN"/>
</dbReference>
<feature type="region of interest" description="Disordered" evidence="6">
    <location>
        <begin position="56"/>
        <end position="160"/>
    </location>
</feature>
<dbReference type="PANTHER" id="PTHR14167:SF81">
    <property type="entry name" value="ENDOPHILIN-A"/>
    <property type="match status" value="1"/>
</dbReference>
<dbReference type="Pfam" id="PF14604">
    <property type="entry name" value="SH3_9"/>
    <property type="match status" value="1"/>
</dbReference>
<evidence type="ECO:0000313" key="9">
    <source>
        <dbReference type="Proteomes" id="UP000078512"/>
    </source>
</evidence>
<feature type="domain" description="SH3" evidence="7">
    <location>
        <begin position="218"/>
        <end position="275"/>
    </location>
</feature>
<dbReference type="PANTHER" id="PTHR14167">
    <property type="entry name" value="SH3 DOMAIN-CONTAINING"/>
    <property type="match status" value="1"/>
</dbReference>
<keyword evidence="2 5" id="KW-0728">SH3 domain</keyword>
<feature type="compositionally biased region" description="Basic and acidic residues" evidence="6">
    <location>
        <begin position="124"/>
        <end position="144"/>
    </location>
</feature>
<dbReference type="AlphaFoldDB" id="A0A197JV12"/>
<evidence type="ECO:0000259" key="7">
    <source>
        <dbReference type="PROSITE" id="PS50002"/>
    </source>
</evidence>
<evidence type="ECO:0000256" key="5">
    <source>
        <dbReference type="PROSITE-ProRule" id="PRU00192"/>
    </source>
</evidence>
<evidence type="ECO:0000256" key="6">
    <source>
        <dbReference type="SAM" id="MobiDB-lite"/>
    </source>
</evidence>
<dbReference type="SMART" id="SM00326">
    <property type="entry name" value="SH3"/>
    <property type="match status" value="1"/>
</dbReference>
<feature type="compositionally biased region" description="Polar residues" evidence="6">
    <location>
        <begin position="101"/>
        <end position="123"/>
    </location>
</feature>
<reference evidence="8 9" key="1">
    <citation type="submission" date="2016-05" db="EMBL/GenBank/DDBJ databases">
        <title>Genome sequencing reveals origins of a unique bacterial endosymbiosis in the earliest lineages of terrestrial Fungi.</title>
        <authorList>
            <consortium name="DOE Joint Genome Institute"/>
            <person name="Uehling J."/>
            <person name="Gryganskyi A."/>
            <person name="Hameed K."/>
            <person name="Tschaplinski T."/>
            <person name="Misztal P."/>
            <person name="Wu S."/>
            <person name="Desiro A."/>
            <person name="Vande Pol N."/>
            <person name="Du Z.-Y."/>
            <person name="Zienkiewicz A."/>
            <person name="Zienkiewicz K."/>
            <person name="Morin E."/>
            <person name="Tisserant E."/>
            <person name="Splivallo R."/>
            <person name="Hainaut M."/>
            <person name="Henrissat B."/>
            <person name="Ohm R."/>
            <person name="Kuo A."/>
            <person name="Yan J."/>
            <person name="Lipzen A."/>
            <person name="Nolan M."/>
            <person name="Labutti K."/>
            <person name="Barry K."/>
            <person name="Goldstein A."/>
            <person name="Labbe J."/>
            <person name="Schadt C."/>
            <person name="Tuskan G."/>
            <person name="Grigoriev I."/>
            <person name="Martin F."/>
            <person name="Vilgalys R."/>
            <person name="Bonito G."/>
        </authorList>
    </citation>
    <scope>NUCLEOTIDE SEQUENCE [LARGE SCALE GENOMIC DNA]</scope>
    <source>
        <strain evidence="8 9">AG-77</strain>
    </source>
</reference>
<feature type="compositionally biased region" description="Acidic residues" evidence="6">
    <location>
        <begin position="199"/>
        <end position="218"/>
    </location>
</feature>
<dbReference type="InterPro" id="IPR001452">
    <property type="entry name" value="SH3_domain"/>
</dbReference>
<proteinExistence type="predicted"/>
<keyword evidence="4" id="KW-0472">Membrane</keyword>
<dbReference type="InterPro" id="IPR050384">
    <property type="entry name" value="Endophilin_SH3RF"/>
</dbReference>
<name>A0A197JV12_9FUNG</name>
<sequence length="275" mass="30621">MALVSMPPCHSATGDAVNTEGLLNKKRASIHYPDDSTAAKRLSLHFGHRCRSLSESWSFTSTETVPPESQEKKMKKASNLASTSSNTGAQDEEMDEELLKTLSSFLQSQGQQPTSATDSNSKGSNDRNPKDRSSTVSTWDDKTTDSGLFPSAGPSDSQPASFDLVVTVRDFAYAKSHPFHRGDYPPEPVYEESDIEEDYDEDFDTRGENEDDDDEEDCTQGQARGLYDFDAENESELSFKEGDIVWIHYRQFPGWFLGEKEGKSGLVPENYVQLL</sequence>
<evidence type="ECO:0000313" key="8">
    <source>
        <dbReference type="EMBL" id="OAQ29127.1"/>
    </source>
</evidence>
<dbReference type="PROSITE" id="PS50002">
    <property type="entry name" value="SH3"/>
    <property type="match status" value="1"/>
</dbReference>
<keyword evidence="9" id="KW-1185">Reference proteome</keyword>
<evidence type="ECO:0000256" key="4">
    <source>
        <dbReference type="ARBA" id="ARBA00023136"/>
    </source>
</evidence>
<evidence type="ECO:0000256" key="2">
    <source>
        <dbReference type="ARBA" id="ARBA00022443"/>
    </source>
</evidence>
<accession>A0A197JV12</accession>
<organism evidence="8 9">
    <name type="scientific">Linnemannia elongata AG-77</name>
    <dbReference type="NCBI Taxonomy" id="1314771"/>
    <lineage>
        <taxon>Eukaryota</taxon>
        <taxon>Fungi</taxon>
        <taxon>Fungi incertae sedis</taxon>
        <taxon>Mucoromycota</taxon>
        <taxon>Mortierellomycotina</taxon>
        <taxon>Mortierellomycetes</taxon>
        <taxon>Mortierellales</taxon>
        <taxon>Mortierellaceae</taxon>
        <taxon>Linnemannia</taxon>
    </lineage>
</organism>
<dbReference type="OrthoDB" id="19092at2759"/>
<evidence type="ECO:0000256" key="3">
    <source>
        <dbReference type="ARBA" id="ARBA00023054"/>
    </source>
</evidence>
<comment type="subcellular location">
    <subcellularLocation>
        <location evidence="1">Membrane</location>
        <topology evidence="1">Peripheral membrane protein</topology>
    </subcellularLocation>
</comment>
<protein>
    <recommendedName>
        <fullName evidence="7">SH3 domain-containing protein</fullName>
    </recommendedName>
</protein>
<dbReference type="Gene3D" id="2.30.30.40">
    <property type="entry name" value="SH3 Domains"/>
    <property type="match status" value="1"/>
</dbReference>
<keyword evidence="3" id="KW-0175">Coiled coil</keyword>
<gene>
    <name evidence="8" type="ORF">K457DRAFT_138160</name>
</gene>
<feature type="region of interest" description="Disordered" evidence="6">
    <location>
        <begin position="199"/>
        <end position="222"/>
    </location>
</feature>
<dbReference type="Proteomes" id="UP000078512">
    <property type="component" value="Unassembled WGS sequence"/>
</dbReference>
<dbReference type="EMBL" id="KV442043">
    <property type="protein sequence ID" value="OAQ29127.1"/>
    <property type="molecule type" value="Genomic_DNA"/>
</dbReference>
<dbReference type="FunFam" id="2.30.30.40:FF:000072">
    <property type="entry name" value="Unconventional Myosin IB"/>
    <property type="match status" value="1"/>
</dbReference>
<evidence type="ECO:0000256" key="1">
    <source>
        <dbReference type="ARBA" id="ARBA00004170"/>
    </source>
</evidence>
<dbReference type="InterPro" id="IPR036028">
    <property type="entry name" value="SH3-like_dom_sf"/>
</dbReference>
<feature type="compositionally biased region" description="Polar residues" evidence="6">
    <location>
        <begin position="79"/>
        <end position="89"/>
    </location>
</feature>